<dbReference type="PANTHER" id="PTHR36781">
    <property type="entry name" value="OS05G0114600 PROTEIN"/>
    <property type="match status" value="1"/>
</dbReference>
<dbReference type="InParanoid" id="A0A804PTZ0"/>
<dbReference type="PANTHER" id="PTHR36781:SF1">
    <property type="entry name" value="OS05G0114600 PROTEIN"/>
    <property type="match status" value="1"/>
</dbReference>
<dbReference type="Gramene" id="Zm00001eb266390_T001">
    <property type="protein sequence ID" value="Zm00001eb266390_P001"/>
    <property type="gene ID" value="Zm00001eb266390"/>
</dbReference>
<accession>A0A804PTZ0</accession>
<dbReference type="AlphaFoldDB" id="A0A804PTZ0"/>
<name>A0A804PTZ0_MAIZE</name>
<reference evidence="2" key="1">
    <citation type="journal article" date="2009" name="Science">
        <title>The B73 maize genome: complexity, diversity, and dynamics.</title>
        <authorList>
            <person name="Schnable P.S."/>
            <person name="Ware D."/>
            <person name="Fulton R.S."/>
            <person name="Stein J.C."/>
            <person name="Wei F."/>
            <person name="Pasternak S."/>
            <person name="Liang C."/>
            <person name="Zhang J."/>
            <person name="Fulton L."/>
            <person name="Graves T.A."/>
            <person name="Minx P."/>
            <person name="Reily A.D."/>
            <person name="Courtney L."/>
            <person name="Kruchowski S.S."/>
            <person name="Tomlinson C."/>
            <person name="Strong C."/>
            <person name="Delehaunty K."/>
            <person name="Fronick C."/>
            <person name="Courtney B."/>
            <person name="Rock S.M."/>
            <person name="Belter E."/>
            <person name="Du F."/>
            <person name="Kim K."/>
            <person name="Abbott R.M."/>
            <person name="Cotton M."/>
            <person name="Levy A."/>
            <person name="Marchetto P."/>
            <person name="Ochoa K."/>
            <person name="Jackson S.M."/>
            <person name="Gillam B."/>
            <person name="Chen W."/>
            <person name="Yan L."/>
            <person name="Higginbotham J."/>
            <person name="Cardenas M."/>
            <person name="Waligorski J."/>
            <person name="Applebaum E."/>
            <person name="Phelps L."/>
            <person name="Falcone J."/>
            <person name="Kanchi K."/>
            <person name="Thane T."/>
            <person name="Scimone A."/>
            <person name="Thane N."/>
            <person name="Henke J."/>
            <person name="Wang T."/>
            <person name="Ruppert J."/>
            <person name="Shah N."/>
            <person name="Rotter K."/>
            <person name="Hodges J."/>
            <person name="Ingenthron E."/>
            <person name="Cordes M."/>
            <person name="Kohlberg S."/>
            <person name="Sgro J."/>
            <person name="Delgado B."/>
            <person name="Mead K."/>
            <person name="Chinwalla A."/>
            <person name="Leonard S."/>
            <person name="Crouse K."/>
            <person name="Collura K."/>
            <person name="Kudrna D."/>
            <person name="Currie J."/>
            <person name="He R."/>
            <person name="Angelova A."/>
            <person name="Rajasekar S."/>
            <person name="Mueller T."/>
            <person name="Lomeli R."/>
            <person name="Scara G."/>
            <person name="Ko A."/>
            <person name="Delaney K."/>
            <person name="Wissotski M."/>
            <person name="Lopez G."/>
            <person name="Campos D."/>
            <person name="Braidotti M."/>
            <person name="Ashley E."/>
            <person name="Golser W."/>
            <person name="Kim H."/>
            <person name="Lee S."/>
            <person name="Lin J."/>
            <person name="Dujmic Z."/>
            <person name="Kim W."/>
            <person name="Talag J."/>
            <person name="Zuccolo A."/>
            <person name="Fan C."/>
            <person name="Sebastian A."/>
            <person name="Kramer M."/>
            <person name="Spiegel L."/>
            <person name="Nascimento L."/>
            <person name="Zutavern T."/>
            <person name="Miller B."/>
            <person name="Ambroise C."/>
            <person name="Muller S."/>
            <person name="Spooner W."/>
            <person name="Narechania A."/>
            <person name="Ren L."/>
            <person name="Wei S."/>
            <person name="Kumari S."/>
            <person name="Faga B."/>
            <person name="Levy M.J."/>
            <person name="McMahan L."/>
            <person name="Van Buren P."/>
            <person name="Vaughn M.W."/>
            <person name="Ying K."/>
            <person name="Yeh C.-T."/>
            <person name="Emrich S.J."/>
            <person name="Jia Y."/>
            <person name="Kalyanaraman A."/>
            <person name="Hsia A.-P."/>
            <person name="Barbazuk W.B."/>
            <person name="Baucom R.S."/>
            <person name="Brutnell T.P."/>
            <person name="Carpita N.C."/>
            <person name="Chaparro C."/>
            <person name="Chia J.-M."/>
            <person name="Deragon J.-M."/>
            <person name="Estill J.C."/>
            <person name="Fu Y."/>
            <person name="Jeddeloh J.A."/>
            <person name="Han Y."/>
            <person name="Lee H."/>
            <person name="Li P."/>
            <person name="Lisch D.R."/>
            <person name="Liu S."/>
            <person name="Liu Z."/>
            <person name="Nagel D.H."/>
            <person name="McCann M.C."/>
            <person name="SanMiguel P."/>
            <person name="Myers A.M."/>
            <person name="Nettleton D."/>
            <person name="Nguyen J."/>
            <person name="Penning B.W."/>
            <person name="Ponnala L."/>
            <person name="Schneider K.L."/>
            <person name="Schwartz D.C."/>
            <person name="Sharma A."/>
            <person name="Soderlund C."/>
            <person name="Springer N.M."/>
            <person name="Sun Q."/>
            <person name="Wang H."/>
            <person name="Waterman M."/>
            <person name="Westerman R."/>
            <person name="Wolfgruber T.K."/>
            <person name="Yang L."/>
            <person name="Yu Y."/>
            <person name="Zhang L."/>
            <person name="Zhou S."/>
            <person name="Zhu Q."/>
            <person name="Bennetzen J.L."/>
            <person name="Dawe R.K."/>
            <person name="Jiang J."/>
            <person name="Jiang N."/>
            <person name="Presting G.G."/>
            <person name="Wessler S.R."/>
            <person name="Aluru S."/>
            <person name="Martienssen R.A."/>
            <person name="Clifton S.W."/>
            <person name="McCombie W.R."/>
            <person name="Wing R.A."/>
            <person name="Wilson R.K."/>
        </authorList>
    </citation>
    <scope>NUCLEOTIDE SEQUENCE [LARGE SCALE GENOMIC DNA]</scope>
    <source>
        <strain evidence="2">cv. B73</strain>
    </source>
</reference>
<reference evidence="1" key="3">
    <citation type="submission" date="2021-05" db="UniProtKB">
        <authorList>
            <consortium name="EnsemblPlants"/>
        </authorList>
    </citation>
    <scope>IDENTIFICATION</scope>
    <source>
        <strain evidence="1">cv. B73</strain>
    </source>
</reference>
<organism evidence="1 2">
    <name type="scientific">Zea mays</name>
    <name type="common">Maize</name>
    <dbReference type="NCBI Taxonomy" id="4577"/>
    <lineage>
        <taxon>Eukaryota</taxon>
        <taxon>Viridiplantae</taxon>
        <taxon>Streptophyta</taxon>
        <taxon>Embryophyta</taxon>
        <taxon>Tracheophyta</taxon>
        <taxon>Spermatophyta</taxon>
        <taxon>Magnoliopsida</taxon>
        <taxon>Liliopsida</taxon>
        <taxon>Poales</taxon>
        <taxon>Poaceae</taxon>
        <taxon>PACMAD clade</taxon>
        <taxon>Panicoideae</taxon>
        <taxon>Andropogonodae</taxon>
        <taxon>Andropogoneae</taxon>
        <taxon>Tripsacinae</taxon>
        <taxon>Zea</taxon>
    </lineage>
</organism>
<proteinExistence type="predicted"/>
<keyword evidence="2" id="KW-1185">Reference proteome</keyword>
<dbReference type="Proteomes" id="UP000007305">
    <property type="component" value="Chromosome 6"/>
</dbReference>
<dbReference type="PROSITE" id="PS50096">
    <property type="entry name" value="IQ"/>
    <property type="match status" value="1"/>
</dbReference>
<reference evidence="1" key="2">
    <citation type="submission" date="2019-07" db="EMBL/GenBank/DDBJ databases">
        <authorList>
            <person name="Seetharam A."/>
            <person name="Woodhouse M."/>
            <person name="Cannon E."/>
        </authorList>
    </citation>
    <scope>NUCLEOTIDE SEQUENCE [LARGE SCALE GENOMIC DNA]</scope>
    <source>
        <strain evidence="1">cv. B73</strain>
    </source>
</reference>
<dbReference type="EnsemblPlants" id="Zm00001eb266390_T001">
    <property type="protein sequence ID" value="Zm00001eb266390_P001"/>
    <property type="gene ID" value="Zm00001eb266390"/>
</dbReference>
<sequence>MAGKAADATAARWAEGYPWREKLAKYNGELGKGVWGYWELGTASPVSYRHVEPLGISARFRKEVLDRISAEKRANTVELMNKMPNRLQVATFAATFVAPSSLTSPPSSGAAIIATLDPKSDVQEMVVAPRHTTTTVHLQAAACGFLARRRVKRMIGVLHCEGAVVAPARSSNVVAVHLRVQEAARHGAPLQRSVRRWPSSAVTGQLPRLLSFVQGVCWPRRHLLQPHHPLRTGGHGTMKGGTARDPLAAGNTNAGLHGPASEGCCVFTSVVPARALSNLSSI</sequence>
<evidence type="ECO:0000313" key="1">
    <source>
        <dbReference type="EnsemblPlants" id="Zm00001eb266390_P001"/>
    </source>
</evidence>
<protein>
    <submittedName>
        <fullName evidence="1">Uncharacterized protein</fullName>
    </submittedName>
</protein>
<evidence type="ECO:0000313" key="2">
    <source>
        <dbReference type="Proteomes" id="UP000007305"/>
    </source>
</evidence>